<evidence type="ECO:0000313" key="3">
    <source>
        <dbReference type="Proteomes" id="UP001642540"/>
    </source>
</evidence>
<dbReference type="Proteomes" id="UP001642540">
    <property type="component" value="Unassembled WGS sequence"/>
</dbReference>
<evidence type="ECO:0000256" key="1">
    <source>
        <dbReference type="SAM" id="MobiDB-lite"/>
    </source>
</evidence>
<gene>
    <name evidence="2" type="ORF">ODALV1_LOCUS29071</name>
</gene>
<sequence length="630" mass="72188">MSDPEKDGSDDSDEPPKLGDAQNTEVTTSLSTSRASLDNPPSRTNEIPTITQTNLLNSVPPSDEITIRYNNLNVPPSATSLEGASISDDQLTRQTPVSNIARFYNEDFAPHNYNSRRGSNFDPLNSYEIDEPPIITLFRTGNSFDYEDNSAVSLYSPPHSLPISVLGPTLAEPERPRRASSNWNATLNRLTAAVSKDDRNIARKVYVGDSSSEDSETGSHTHVKQPINPTALRRLLGSAPGKSNLSTKLYLAPNSPFYYMYRPFRRPPLAPVDQSPVITSSKHELPLHYPYSFPTVDVKSYEWINIPRNSDTFVAVKQWTNPEPSPIEAILPADADPLVLYKMERKGIGAGDQIKMKDMRRLQRNITLGQTLSGRKIDGFGSSDEEWIYTRVRCKDEPDFDLLHHLDFGQEGKWPNPYFFYWNWRQLKDGVDENYKKDPSTLNTTRAKIAEELEKSPKIIPYYKLNANDTESSDPEDPTVPHVTDPGNPYSLRWKFNEVREAVIDPVERRYPYLYLHLQSNFYNRYYGCKRALHAIKRCWISTLLGFWNRRRAPWIPYPIWYLIWKLVIRPAIQTIPRKWKFLSENECDTIFYGTLATLYQTQCITEYDILPTMMDPVEVSQIALERALK</sequence>
<feature type="region of interest" description="Disordered" evidence="1">
    <location>
        <begin position="208"/>
        <end position="229"/>
    </location>
</feature>
<reference evidence="2 3" key="1">
    <citation type="submission" date="2024-08" db="EMBL/GenBank/DDBJ databases">
        <authorList>
            <person name="Cucini C."/>
            <person name="Frati F."/>
        </authorList>
    </citation>
    <scope>NUCLEOTIDE SEQUENCE [LARGE SCALE GENOMIC DNA]</scope>
</reference>
<accession>A0ABP1S3C6</accession>
<proteinExistence type="predicted"/>
<feature type="region of interest" description="Disordered" evidence="1">
    <location>
        <begin position="1"/>
        <end position="48"/>
    </location>
</feature>
<evidence type="ECO:0000313" key="2">
    <source>
        <dbReference type="EMBL" id="CAL8142504.1"/>
    </source>
</evidence>
<feature type="compositionally biased region" description="Polar residues" evidence="1">
    <location>
        <begin position="21"/>
        <end position="48"/>
    </location>
</feature>
<dbReference type="EMBL" id="CAXLJM020000148">
    <property type="protein sequence ID" value="CAL8142504.1"/>
    <property type="molecule type" value="Genomic_DNA"/>
</dbReference>
<name>A0ABP1S3C6_9HEXA</name>
<comment type="caution">
    <text evidence="2">The sequence shown here is derived from an EMBL/GenBank/DDBJ whole genome shotgun (WGS) entry which is preliminary data.</text>
</comment>
<protein>
    <submittedName>
        <fullName evidence="2">Uncharacterized protein</fullName>
    </submittedName>
</protein>
<keyword evidence="3" id="KW-1185">Reference proteome</keyword>
<feature type="compositionally biased region" description="Basic and acidic residues" evidence="1">
    <location>
        <begin position="1"/>
        <end position="17"/>
    </location>
</feature>
<organism evidence="2 3">
    <name type="scientific">Orchesella dallaii</name>
    <dbReference type="NCBI Taxonomy" id="48710"/>
    <lineage>
        <taxon>Eukaryota</taxon>
        <taxon>Metazoa</taxon>
        <taxon>Ecdysozoa</taxon>
        <taxon>Arthropoda</taxon>
        <taxon>Hexapoda</taxon>
        <taxon>Collembola</taxon>
        <taxon>Entomobryomorpha</taxon>
        <taxon>Entomobryoidea</taxon>
        <taxon>Orchesellidae</taxon>
        <taxon>Orchesellinae</taxon>
        <taxon>Orchesella</taxon>
    </lineage>
</organism>